<gene>
    <name evidence="2" type="ORF">F5972_24210</name>
</gene>
<dbReference type="InterPro" id="IPR002763">
    <property type="entry name" value="DUF72"/>
</dbReference>
<proteinExistence type="predicted"/>
<feature type="region of interest" description="Disordered" evidence="1">
    <location>
        <begin position="244"/>
        <end position="266"/>
    </location>
</feature>
<sequence>MPVLVGTSGWQYADWRDLVYGGVPQRLWLERYGEIFATVENNNAFYRLPKRETFESWRERTPPDFVMAVKASRFLTHIKRLKDPEEPVERLMGVAEGLGPKLGPILLQLPPTLQADAVRLRACLARFPSSVRVAVEPRHASWWTAEIRDLLTEFGAALCWADRLGRPAGPLWRTTSWVYLRFHEGRADPWPAYGRRALRSWVDRLGDVPDAYVYFNNDPGGAAVRNAVTFAEIACTQGREVTRVRPPAGLGGEAHRQRNRLQPAPS</sequence>
<dbReference type="RefSeq" id="WP_150936132.1">
    <property type="nucleotide sequence ID" value="NZ_VYTZ01000008.1"/>
</dbReference>
<dbReference type="Proteomes" id="UP000327011">
    <property type="component" value="Unassembled WGS sequence"/>
</dbReference>
<evidence type="ECO:0000313" key="2">
    <source>
        <dbReference type="EMBL" id="KAA9376511.1"/>
    </source>
</evidence>
<organism evidence="2 3">
    <name type="scientific">Microbispora cellulosiformans</name>
    <dbReference type="NCBI Taxonomy" id="2614688"/>
    <lineage>
        <taxon>Bacteria</taxon>
        <taxon>Bacillati</taxon>
        <taxon>Actinomycetota</taxon>
        <taxon>Actinomycetes</taxon>
        <taxon>Streptosporangiales</taxon>
        <taxon>Streptosporangiaceae</taxon>
        <taxon>Microbispora</taxon>
    </lineage>
</organism>
<keyword evidence="3" id="KW-1185">Reference proteome</keyword>
<comment type="caution">
    <text evidence="2">The sequence shown here is derived from an EMBL/GenBank/DDBJ whole genome shotgun (WGS) entry which is preliminary data.</text>
</comment>
<dbReference type="InterPro" id="IPR036520">
    <property type="entry name" value="UPF0759_sf"/>
</dbReference>
<dbReference type="SUPFAM" id="SSF117396">
    <property type="entry name" value="TM1631-like"/>
    <property type="match status" value="1"/>
</dbReference>
<dbReference type="Gene3D" id="3.20.20.410">
    <property type="entry name" value="Protein of unknown function UPF0759"/>
    <property type="match status" value="1"/>
</dbReference>
<name>A0A5J5JXU4_9ACTN</name>
<evidence type="ECO:0000313" key="3">
    <source>
        <dbReference type="Proteomes" id="UP000327011"/>
    </source>
</evidence>
<evidence type="ECO:0000256" key="1">
    <source>
        <dbReference type="SAM" id="MobiDB-lite"/>
    </source>
</evidence>
<reference evidence="2 3" key="1">
    <citation type="submission" date="2019-09" db="EMBL/GenBank/DDBJ databases">
        <title>Screening of Novel Bioactive Compounds from Soil-Associated.</title>
        <authorList>
            <person name="Gong X."/>
        </authorList>
    </citation>
    <scope>NUCLEOTIDE SEQUENCE [LARGE SCALE GENOMIC DNA]</scope>
    <source>
        <strain evidence="2 3">Gxj-6</strain>
    </source>
</reference>
<dbReference type="EMBL" id="VYTZ01000008">
    <property type="protein sequence ID" value="KAA9376511.1"/>
    <property type="molecule type" value="Genomic_DNA"/>
</dbReference>
<accession>A0A5J5JXU4</accession>
<dbReference type="AlphaFoldDB" id="A0A5J5JXU4"/>
<dbReference type="PANTHER" id="PTHR30348:SF4">
    <property type="entry name" value="DUF72 DOMAIN-CONTAINING PROTEIN"/>
    <property type="match status" value="1"/>
</dbReference>
<protein>
    <submittedName>
        <fullName evidence="2">DUF72 domain-containing protein</fullName>
    </submittedName>
</protein>
<dbReference type="Pfam" id="PF01904">
    <property type="entry name" value="DUF72"/>
    <property type="match status" value="1"/>
</dbReference>
<dbReference type="PANTHER" id="PTHR30348">
    <property type="entry name" value="UNCHARACTERIZED PROTEIN YECE"/>
    <property type="match status" value="1"/>
</dbReference>